<evidence type="ECO:0000313" key="2">
    <source>
        <dbReference type="EMBL" id="KRS14551.1"/>
    </source>
</evidence>
<dbReference type="PATRIC" id="fig|1641875.4.peg.1539"/>
<dbReference type="RefSeq" id="WP_057789820.1">
    <property type="nucleotide sequence ID" value="NZ_LAXJ01000002.1"/>
</dbReference>
<accession>A0A0T5P086</accession>
<evidence type="ECO:0000256" key="1">
    <source>
        <dbReference type="SAM" id="Phobius"/>
    </source>
</evidence>
<feature type="transmembrane region" description="Helical" evidence="1">
    <location>
        <begin position="69"/>
        <end position="88"/>
    </location>
</feature>
<dbReference type="PANTHER" id="PTHR34821">
    <property type="entry name" value="INNER MEMBRANE PROTEIN YDCZ"/>
    <property type="match status" value="1"/>
</dbReference>
<dbReference type="EMBL" id="LAXJ01000002">
    <property type="protein sequence ID" value="KRS14551.1"/>
    <property type="molecule type" value="Genomic_DNA"/>
</dbReference>
<dbReference type="InterPro" id="IPR006750">
    <property type="entry name" value="YdcZ"/>
</dbReference>
<keyword evidence="1" id="KW-0472">Membrane</keyword>
<organism evidence="2 3">
    <name type="scientific">Roseovarius atlanticus</name>
    <dbReference type="NCBI Taxonomy" id="1641875"/>
    <lineage>
        <taxon>Bacteria</taxon>
        <taxon>Pseudomonadati</taxon>
        <taxon>Pseudomonadota</taxon>
        <taxon>Alphaproteobacteria</taxon>
        <taxon>Rhodobacterales</taxon>
        <taxon>Roseobacteraceae</taxon>
        <taxon>Roseovarius</taxon>
    </lineage>
</organism>
<keyword evidence="1" id="KW-1133">Transmembrane helix</keyword>
<dbReference type="PANTHER" id="PTHR34821:SF2">
    <property type="entry name" value="INNER MEMBRANE PROTEIN YDCZ"/>
    <property type="match status" value="1"/>
</dbReference>
<keyword evidence="2" id="KW-0328">Glycosyltransferase</keyword>
<feature type="transmembrane region" description="Helical" evidence="1">
    <location>
        <begin position="37"/>
        <end position="57"/>
    </location>
</feature>
<keyword evidence="1" id="KW-0812">Transmembrane</keyword>
<gene>
    <name evidence="2" type="ORF">XM53_02225</name>
</gene>
<dbReference type="STRING" id="1641875.XM53_02225"/>
<dbReference type="GO" id="GO:0016757">
    <property type="term" value="F:glycosyltransferase activity"/>
    <property type="evidence" value="ECO:0007669"/>
    <property type="project" value="UniProtKB-KW"/>
</dbReference>
<keyword evidence="2" id="KW-0808">Transferase</keyword>
<proteinExistence type="predicted"/>
<sequence>MPTAPLFAAILIAVCGSFIAMQAPINAALGRSIDSTLAAATISFGVGFFILLALSIVHGDGPALARAPFVPKFLLIGGALGAVYVWSALWAVPILGVLTTTTVLILGQMIAALLIDHFGFFGLTPRDVSLQRVLAAMLVAAGAVLSRY</sequence>
<feature type="transmembrane region" description="Helical" evidence="1">
    <location>
        <begin position="94"/>
        <end position="115"/>
    </location>
</feature>
<dbReference type="Pfam" id="PF04657">
    <property type="entry name" value="DMT_YdcZ"/>
    <property type="match status" value="1"/>
</dbReference>
<reference evidence="2 3" key="1">
    <citation type="submission" date="2015-04" db="EMBL/GenBank/DDBJ databases">
        <title>The draft genome sequence of Roseovarius sp.R12b.</title>
        <authorList>
            <person name="Li G."/>
            <person name="Lai Q."/>
            <person name="Shao Z."/>
            <person name="Yan P."/>
        </authorList>
    </citation>
    <scope>NUCLEOTIDE SEQUENCE [LARGE SCALE GENOMIC DNA]</scope>
    <source>
        <strain evidence="2 3">R12B</strain>
    </source>
</reference>
<dbReference type="GO" id="GO:0005886">
    <property type="term" value="C:plasma membrane"/>
    <property type="evidence" value="ECO:0007669"/>
    <property type="project" value="TreeGrafter"/>
</dbReference>
<feature type="transmembrane region" description="Helical" evidence="1">
    <location>
        <begin position="127"/>
        <end position="145"/>
    </location>
</feature>
<comment type="caution">
    <text evidence="2">The sequence shown here is derived from an EMBL/GenBank/DDBJ whole genome shotgun (WGS) entry which is preliminary data.</text>
</comment>
<name>A0A0T5P086_9RHOB</name>
<protein>
    <submittedName>
        <fullName evidence="2">Amidophosphoribosyltransferase</fullName>
    </submittedName>
</protein>
<keyword evidence="3" id="KW-1185">Reference proteome</keyword>
<dbReference type="AlphaFoldDB" id="A0A0T5P086"/>
<evidence type="ECO:0000313" key="3">
    <source>
        <dbReference type="Proteomes" id="UP000051295"/>
    </source>
</evidence>
<dbReference type="Proteomes" id="UP000051295">
    <property type="component" value="Unassembled WGS sequence"/>
</dbReference>